<dbReference type="InterPro" id="IPR029439">
    <property type="entry name" value="Wzt_C"/>
</dbReference>
<dbReference type="InterPro" id="IPR027417">
    <property type="entry name" value="P-loop_NTPase"/>
</dbReference>
<dbReference type="AlphaFoldDB" id="X1UE96"/>
<gene>
    <name evidence="2" type="ORF">S12H4_28134</name>
</gene>
<dbReference type="PANTHER" id="PTHR46743">
    <property type="entry name" value="TEICHOIC ACIDS EXPORT ATP-BINDING PROTEIN TAGH"/>
    <property type="match status" value="1"/>
</dbReference>
<organism evidence="2">
    <name type="scientific">marine sediment metagenome</name>
    <dbReference type="NCBI Taxonomy" id="412755"/>
    <lineage>
        <taxon>unclassified sequences</taxon>
        <taxon>metagenomes</taxon>
        <taxon>ecological metagenomes</taxon>
    </lineage>
</organism>
<evidence type="ECO:0000313" key="2">
    <source>
        <dbReference type="EMBL" id="GAJ01897.1"/>
    </source>
</evidence>
<protein>
    <recommendedName>
        <fullName evidence="1">Wzt C-terminal domain-containing protein</fullName>
    </recommendedName>
</protein>
<sequence>SSGMYVRLGFAVAVEVDPDILLIDEVLGVGDISFQRKCIQRIKDFRTKGKTMLIVSHDLGTIQSMSDRILLLHEGTIMGIGEPDKIVSQYQAFSIRKDSSGLEREWGTGQAMITKVEFMDGTGNVTTNFIWGQPLKARIHYKTQARIDDPVFGFSIADSKGRRVYGNNTQIEKFRIPQIQGEGCITLGIDRLTMARGTYLFSFSIHSSDHKINYHRLDNYFPIAVECESNFEGSYMPCRWVME</sequence>
<dbReference type="CDD" id="cd10147">
    <property type="entry name" value="Wzt_C-like"/>
    <property type="match status" value="1"/>
</dbReference>
<proteinExistence type="predicted"/>
<dbReference type="SUPFAM" id="SSF52540">
    <property type="entry name" value="P-loop containing nucleoside triphosphate hydrolases"/>
    <property type="match status" value="1"/>
</dbReference>
<dbReference type="InterPro" id="IPR050683">
    <property type="entry name" value="Bact_Polysacc_Export_ATP-bd"/>
</dbReference>
<name>X1UE96_9ZZZZ</name>
<feature type="non-terminal residue" evidence="2">
    <location>
        <position position="1"/>
    </location>
</feature>
<dbReference type="Gene3D" id="3.40.50.300">
    <property type="entry name" value="P-loop containing nucleotide triphosphate hydrolases"/>
    <property type="match status" value="1"/>
</dbReference>
<accession>X1UE96</accession>
<feature type="domain" description="Wzt C-terminal" evidence="1">
    <location>
        <begin position="104"/>
        <end position="233"/>
    </location>
</feature>
<dbReference type="Pfam" id="PF14524">
    <property type="entry name" value="Wzt_C"/>
    <property type="match status" value="1"/>
</dbReference>
<reference evidence="2" key="1">
    <citation type="journal article" date="2014" name="Front. Microbiol.">
        <title>High frequency of phylogenetically diverse reductive dehalogenase-homologous genes in deep subseafloor sedimentary metagenomes.</title>
        <authorList>
            <person name="Kawai M."/>
            <person name="Futagami T."/>
            <person name="Toyoda A."/>
            <person name="Takaki Y."/>
            <person name="Nishi S."/>
            <person name="Hori S."/>
            <person name="Arai W."/>
            <person name="Tsubouchi T."/>
            <person name="Morono Y."/>
            <person name="Uchiyama I."/>
            <person name="Ito T."/>
            <person name="Fujiyama A."/>
            <person name="Inagaki F."/>
            <person name="Takami H."/>
        </authorList>
    </citation>
    <scope>NUCLEOTIDE SEQUENCE</scope>
    <source>
        <strain evidence="2">Expedition CK06-06</strain>
    </source>
</reference>
<dbReference type="EMBL" id="BARW01016115">
    <property type="protein sequence ID" value="GAJ01897.1"/>
    <property type="molecule type" value="Genomic_DNA"/>
</dbReference>
<comment type="caution">
    <text evidence="2">The sequence shown here is derived from an EMBL/GenBank/DDBJ whole genome shotgun (WGS) entry which is preliminary data.</text>
</comment>
<evidence type="ECO:0000259" key="1">
    <source>
        <dbReference type="Pfam" id="PF14524"/>
    </source>
</evidence>
<dbReference type="PANTHER" id="PTHR46743:SF2">
    <property type="entry name" value="TEICHOIC ACIDS EXPORT ATP-BINDING PROTEIN TAGH"/>
    <property type="match status" value="1"/>
</dbReference>
<dbReference type="Gene3D" id="2.70.50.60">
    <property type="entry name" value="abc- transporter (atp binding component) like domain"/>
    <property type="match status" value="1"/>
</dbReference>